<dbReference type="OrthoDB" id="338622at2759"/>
<dbReference type="AlphaFoldDB" id="A0A135S7X4"/>
<keyword evidence="2" id="KW-0575">Peroxidase</keyword>
<dbReference type="EMBL" id="JEMN01001598">
    <property type="protein sequence ID" value="KXH32018.1"/>
    <property type="molecule type" value="Genomic_DNA"/>
</dbReference>
<feature type="domain" description="Thioredoxin" evidence="8">
    <location>
        <begin position="249"/>
        <end position="416"/>
    </location>
</feature>
<evidence type="ECO:0000256" key="5">
    <source>
        <dbReference type="ARBA" id="ARBA00023157"/>
    </source>
</evidence>
<dbReference type="Pfam" id="PF08534">
    <property type="entry name" value="Redoxin"/>
    <property type="match status" value="1"/>
</dbReference>
<dbReference type="PANTHER" id="PTHR42801:SF21">
    <property type="entry name" value="BCPB PROTEIN"/>
    <property type="match status" value="1"/>
</dbReference>
<reference evidence="9 10" key="1">
    <citation type="submission" date="2014-02" db="EMBL/GenBank/DDBJ databases">
        <title>The genome sequence of Colletotrichum nymphaeae SA-01.</title>
        <authorList>
            <person name="Baroncelli R."/>
            <person name="Thon M.R."/>
        </authorList>
    </citation>
    <scope>NUCLEOTIDE SEQUENCE [LARGE SCALE GENOMIC DNA]</scope>
    <source>
        <strain evidence="9 10">SA-01</strain>
    </source>
</reference>
<feature type="compositionally biased region" description="Polar residues" evidence="7">
    <location>
        <begin position="22"/>
        <end position="38"/>
    </location>
</feature>
<dbReference type="PROSITE" id="PS51352">
    <property type="entry name" value="THIOREDOXIN_2"/>
    <property type="match status" value="1"/>
</dbReference>
<proteinExistence type="inferred from homology"/>
<dbReference type="GO" id="GO:0005737">
    <property type="term" value="C:cytoplasm"/>
    <property type="evidence" value="ECO:0007669"/>
    <property type="project" value="TreeGrafter"/>
</dbReference>
<comment type="similarity">
    <text evidence="1">Belongs to the peroxiredoxin family. Prx5 subfamily.</text>
</comment>
<dbReference type="InterPro" id="IPR013766">
    <property type="entry name" value="Thioredoxin_domain"/>
</dbReference>
<dbReference type="InterPro" id="IPR050924">
    <property type="entry name" value="Peroxiredoxin_BCP/PrxQ"/>
</dbReference>
<dbReference type="InterPro" id="IPR013740">
    <property type="entry name" value="Redoxin"/>
</dbReference>
<dbReference type="PANTHER" id="PTHR42801">
    <property type="entry name" value="THIOREDOXIN-DEPENDENT PEROXIDE REDUCTASE"/>
    <property type="match status" value="1"/>
</dbReference>
<dbReference type="GO" id="GO:0045454">
    <property type="term" value="P:cell redox homeostasis"/>
    <property type="evidence" value="ECO:0007669"/>
    <property type="project" value="TreeGrafter"/>
</dbReference>
<accession>A0A135S7X4</accession>
<keyword evidence="4" id="KW-0560">Oxidoreductase</keyword>
<evidence type="ECO:0000256" key="6">
    <source>
        <dbReference type="ARBA" id="ARBA00023284"/>
    </source>
</evidence>
<dbReference type="GO" id="GO:0034599">
    <property type="term" value="P:cellular response to oxidative stress"/>
    <property type="evidence" value="ECO:0007669"/>
    <property type="project" value="TreeGrafter"/>
</dbReference>
<evidence type="ECO:0000256" key="7">
    <source>
        <dbReference type="SAM" id="MobiDB-lite"/>
    </source>
</evidence>
<dbReference type="Gene3D" id="3.40.30.10">
    <property type="entry name" value="Glutaredoxin"/>
    <property type="match status" value="1"/>
</dbReference>
<dbReference type="Proteomes" id="UP000070054">
    <property type="component" value="Unassembled WGS sequence"/>
</dbReference>
<name>A0A135S7X4_9PEZI</name>
<evidence type="ECO:0000259" key="8">
    <source>
        <dbReference type="PROSITE" id="PS51352"/>
    </source>
</evidence>
<evidence type="ECO:0000313" key="9">
    <source>
        <dbReference type="EMBL" id="KXH32018.1"/>
    </source>
</evidence>
<dbReference type="InterPro" id="IPR036249">
    <property type="entry name" value="Thioredoxin-like_sf"/>
</dbReference>
<keyword evidence="6" id="KW-0676">Redox-active center</keyword>
<evidence type="ECO:0000313" key="10">
    <source>
        <dbReference type="Proteomes" id="UP000070054"/>
    </source>
</evidence>
<evidence type="ECO:0000256" key="4">
    <source>
        <dbReference type="ARBA" id="ARBA00023002"/>
    </source>
</evidence>
<dbReference type="CDD" id="cd03017">
    <property type="entry name" value="PRX_BCP"/>
    <property type="match status" value="1"/>
</dbReference>
<comment type="caution">
    <text evidence="9">The sequence shown here is derived from an EMBL/GenBank/DDBJ whole genome shotgun (WGS) entry which is preliminary data.</text>
</comment>
<dbReference type="GO" id="GO:0008379">
    <property type="term" value="F:thioredoxin peroxidase activity"/>
    <property type="evidence" value="ECO:0007669"/>
    <property type="project" value="TreeGrafter"/>
</dbReference>
<dbReference type="SUPFAM" id="SSF52833">
    <property type="entry name" value="Thioredoxin-like"/>
    <property type="match status" value="1"/>
</dbReference>
<keyword evidence="10" id="KW-1185">Reference proteome</keyword>
<sequence>MSSFPGTGSAARPLIVPRRPRSFTQVSQRLSMSESVVQESPIEEQLLFDSSSGSEPETDIASEETPSTLEAKQRSGLRELHMKYKARMNETKVTHFRRRKESRRAYDNKRTIVIDNYNKAGCWAVFRFSPRRELDAIDRDQENADNYFARSESIERRAVERRFEDREELYINRYRRMWKKMYPSLPFCQSIRQRHTTYIDNKTLLSLRMRLRIESSAPGLNGMIGSTAQTMSDLPLDLPRPEDDGSCDHLTSFNLPSVPLPSAKNDSKEVDLSEVDGLTIVFIYPRTAEPGEEVPPEWNSIPGARGCTPQACSYRDNFEALKGLGVAQVFGVSAQSSEAQKELRERVHLPYDLLSDADLKFATAARLPTFDWKQRKLIKRVTLAVEGGKIIRHWYPVFPPDQNVVEVLKWLKEYEGKRSSSD</sequence>
<feature type="region of interest" description="Disordered" evidence="7">
    <location>
        <begin position="1"/>
        <end position="74"/>
    </location>
</feature>
<organism evidence="9 10">
    <name type="scientific">Colletotrichum nymphaeae SA-01</name>
    <dbReference type="NCBI Taxonomy" id="1460502"/>
    <lineage>
        <taxon>Eukaryota</taxon>
        <taxon>Fungi</taxon>
        <taxon>Dikarya</taxon>
        <taxon>Ascomycota</taxon>
        <taxon>Pezizomycotina</taxon>
        <taxon>Sordariomycetes</taxon>
        <taxon>Hypocreomycetidae</taxon>
        <taxon>Glomerellales</taxon>
        <taxon>Glomerellaceae</taxon>
        <taxon>Colletotrichum</taxon>
        <taxon>Colletotrichum acutatum species complex</taxon>
    </lineage>
</organism>
<evidence type="ECO:0000256" key="3">
    <source>
        <dbReference type="ARBA" id="ARBA00022862"/>
    </source>
</evidence>
<evidence type="ECO:0000256" key="2">
    <source>
        <dbReference type="ARBA" id="ARBA00022559"/>
    </source>
</evidence>
<keyword evidence="5" id="KW-1015">Disulfide bond</keyword>
<protein>
    <recommendedName>
        <fullName evidence="8">Thioredoxin domain-containing protein</fullName>
    </recommendedName>
</protein>
<evidence type="ECO:0000256" key="1">
    <source>
        <dbReference type="ARBA" id="ARBA00010505"/>
    </source>
</evidence>
<keyword evidence="3" id="KW-0049">Antioxidant</keyword>
<gene>
    <name evidence="9" type="ORF">CNYM01_02433</name>
</gene>